<reference evidence="1" key="1">
    <citation type="submission" date="2024-01" db="EMBL/GenBank/DDBJ databases">
        <authorList>
            <person name="Webb A."/>
        </authorList>
    </citation>
    <scope>NUCLEOTIDE SEQUENCE</scope>
    <source>
        <strain evidence="1">Pm1</strain>
    </source>
</reference>
<organism evidence="1 2">
    <name type="scientific">Peronospora matthiolae</name>
    <dbReference type="NCBI Taxonomy" id="2874970"/>
    <lineage>
        <taxon>Eukaryota</taxon>
        <taxon>Sar</taxon>
        <taxon>Stramenopiles</taxon>
        <taxon>Oomycota</taxon>
        <taxon>Peronosporomycetes</taxon>
        <taxon>Peronosporales</taxon>
        <taxon>Peronosporaceae</taxon>
        <taxon>Peronospora</taxon>
    </lineage>
</organism>
<sequence>MRKRDQTRLLLSLRVPKNLAPQVPHPLKQLAHNHRKDSPPLVDAECQKRWIVKFILGHENPRRETTSSRLHARASILYVGSGIHPSRILGDRALRFFETFQTSFGHTHPCIRLIQIWFDYRSVLAVSENEKDVDGVVSDDENVVVNVYHHDHANENVVVNVYHHDQANENVVVNVYHHDHANENVVVNVYHHDQANENVVVNVYHHDHANENVVVNVYHHDHANENVVASVWHRVPENADGVNILKHHD</sequence>
<gene>
    <name evidence="1" type="ORF">PM001_LOCUS9316</name>
</gene>
<evidence type="ECO:0000313" key="1">
    <source>
        <dbReference type="EMBL" id="CAK7924166.1"/>
    </source>
</evidence>
<name>A0AAV1TP67_9STRA</name>
<dbReference type="EMBL" id="CAKLBY020000073">
    <property type="protein sequence ID" value="CAK7924166.1"/>
    <property type="molecule type" value="Genomic_DNA"/>
</dbReference>
<dbReference type="AlphaFoldDB" id="A0AAV1TP67"/>
<dbReference type="Proteomes" id="UP001162060">
    <property type="component" value="Unassembled WGS sequence"/>
</dbReference>
<comment type="caution">
    <text evidence="1">The sequence shown here is derived from an EMBL/GenBank/DDBJ whole genome shotgun (WGS) entry which is preliminary data.</text>
</comment>
<proteinExistence type="predicted"/>
<evidence type="ECO:0000313" key="2">
    <source>
        <dbReference type="Proteomes" id="UP001162060"/>
    </source>
</evidence>
<protein>
    <submittedName>
        <fullName evidence="1">Uncharacterized protein</fullName>
    </submittedName>
</protein>
<accession>A0AAV1TP67</accession>